<dbReference type="SUPFAM" id="SSF53448">
    <property type="entry name" value="Nucleotide-diphospho-sugar transferases"/>
    <property type="match status" value="1"/>
</dbReference>
<comment type="caution">
    <text evidence="2">The sequence shown here is derived from an EMBL/GenBank/DDBJ whole genome shotgun (WGS) entry which is preliminary data.</text>
</comment>
<feature type="non-terminal residue" evidence="2">
    <location>
        <position position="152"/>
    </location>
</feature>
<evidence type="ECO:0000313" key="2">
    <source>
        <dbReference type="EMBL" id="KPV51721.1"/>
    </source>
</evidence>
<evidence type="ECO:0000259" key="1">
    <source>
        <dbReference type="Pfam" id="PF00535"/>
    </source>
</evidence>
<dbReference type="AlphaFoldDB" id="A0A0P9D8K6"/>
<dbReference type="PANTHER" id="PTHR43685:SF3">
    <property type="entry name" value="SLR2126 PROTEIN"/>
    <property type="match status" value="1"/>
</dbReference>
<dbReference type="InterPro" id="IPR050834">
    <property type="entry name" value="Glycosyltransf_2"/>
</dbReference>
<dbReference type="EMBL" id="LJCR01000802">
    <property type="protein sequence ID" value="KPV51721.1"/>
    <property type="molecule type" value="Genomic_DNA"/>
</dbReference>
<dbReference type="Gene3D" id="3.90.550.10">
    <property type="entry name" value="Spore Coat Polysaccharide Biosynthesis Protein SpsA, Chain A"/>
    <property type="match status" value="1"/>
</dbReference>
<dbReference type="GO" id="GO:0016740">
    <property type="term" value="F:transferase activity"/>
    <property type="evidence" value="ECO:0007669"/>
    <property type="project" value="UniProtKB-KW"/>
</dbReference>
<dbReference type="InterPro" id="IPR001173">
    <property type="entry name" value="Glyco_trans_2-like"/>
</dbReference>
<accession>A0A0P9D8K6</accession>
<protein>
    <submittedName>
        <fullName evidence="2">Glycosyl transferase</fullName>
    </submittedName>
</protein>
<reference evidence="2 3" key="1">
    <citation type="submission" date="2015-09" db="EMBL/GenBank/DDBJ databases">
        <title>Draft genome sequence of Kouleothrix aurantiaca JCM 19913.</title>
        <authorList>
            <person name="Hemp J."/>
        </authorList>
    </citation>
    <scope>NUCLEOTIDE SEQUENCE [LARGE SCALE GENOMIC DNA]</scope>
    <source>
        <strain evidence="2 3">COM-B</strain>
    </source>
</reference>
<name>A0A0P9D8K6_9CHLR</name>
<evidence type="ECO:0000313" key="3">
    <source>
        <dbReference type="Proteomes" id="UP000050509"/>
    </source>
</evidence>
<sequence length="152" mass="16190">MDVSRVSLVCTVRDEADTIAALLDSMLAQSRMPDEIVVNDCSSRDSTASIVEGYIAAGHPIRLVRGGHNIPSGRNNAICHASGPLIACTDAGLTLDRDWLAHIVAPLVRGEADVVGGFFTPAPRSRFELVLAATNYRDASEIDPATFLPFGQ</sequence>
<dbReference type="InterPro" id="IPR029044">
    <property type="entry name" value="Nucleotide-diphossugar_trans"/>
</dbReference>
<feature type="domain" description="Glycosyltransferase 2-like" evidence="1">
    <location>
        <begin position="7"/>
        <end position="130"/>
    </location>
</feature>
<keyword evidence="2" id="KW-0808">Transferase</keyword>
<dbReference type="Pfam" id="PF00535">
    <property type="entry name" value="Glycos_transf_2"/>
    <property type="match status" value="1"/>
</dbReference>
<organism evidence="2 3">
    <name type="scientific">Kouleothrix aurantiaca</name>
    <dbReference type="NCBI Taxonomy" id="186479"/>
    <lineage>
        <taxon>Bacteria</taxon>
        <taxon>Bacillati</taxon>
        <taxon>Chloroflexota</taxon>
        <taxon>Chloroflexia</taxon>
        <taxon>Chloroflexales</taxon>
        <taxon>Roseiflexineae</taxon>
        <taxon>Roseiflexaceae</taxon>
        <taxon>Kouleothrix</taxon>
    </lineage>
</organism>
<keyword evidence="3" id="KW-1185">Reference proteome</keyword>
<gene>
    <name evidence="2" type="ORF">SE17_19620</name>
</gene>
<dbReference type="Proteomes" id="UP000050509">
    <property type="component" value="Unassembled WGS sequence"/>
</dbReference>
<dbReference type="PANTHER" id="PTHR43685">
    <property type="entry name" value="GLYCOSYLTRANSFERASE"/>
    <property type="match status" value="1"/>
</dbReference>
<proteinExistence type="predicted"/>